<dbReference type="Proteomes" id="UP000202749">
    <property type="component" value="Segment"/>
</dbReference>
<accession>A0A0G2SSL8</accession>
<dbReference type="CDD" id="cd15457">
    <property type="entry name" value="NADAR"/>
    <property type="match status" value="1"/>
</dbReference>
<evidence type="ECO:0000313" key="2">
    <source>
        <dbReference type="Proteomes" id="UP000202749"/>
    </source>
</evidence>
<protein>
    <submittedName>
        <fullName evidence="1">Uncharacterized protein</fullName>
    </submittedName>
</protein>
<keyword evidence="2" id="KW-1185">Reference proteome</keyword>
<organism evidence="1 2">
    <name type="scientific">Proteus phage vB_PmiM_Pm5461</name>
    <dbReference type="NCBI Taxonomy" id="1636250"/>
    <lineage>
        <taxon>Viruses</taxon>
        <taxon>Duplodnaviria</taxon>
        <taxon>Heunggongvirae</taxon>
        <taxon>Uroviricota</taxon>
        <taxon>Caudoviricetes</taxon>
        <taxon>Pantevenvirales</taxon>
        <taxon>Straboviridae</taxon>
        <taxon>Bragavirus</taxon>
        <taxon>Bragavirus pm5461</taxon>
    </lineage>
</organism>
<gene>
    <name evidence="1" type="ORF">Pm5461_195</name>
</gene>
<dbReference type="InterPro" id="IPR037238">
    <property type="entry name" value="YbiA-like_sf"/>
</dbReference>
<proteinExistence type="predicted"/>
<dbReference type="RefSeq" id="YP_009195617.1">
    <property type="nucleotide sequence ID" value="NC_028762.1"/>
</dbReference>
<reference evidence="1 2" key="1">
    <citation type="submission" date="2015-03" db="EMBL/GenBank/DDBJ databases">
        <authorList>
            <person name="Melo L.D.R."/>
            <person name="Veiga P."/>
            <person name="Cerca N."/>
            <person name="Kropinski A.M."/>
            <person name="Azeredo J."/>
            <person name="Almeida C."/>
            <person name="Sillankorva S."/>
        </authorList>
    </citation>
    <scope>NUCLEOTIDE SEQUENCE [LARGE SCALE GENOMIC DNA]</scope>
</reference>
<dbReference type="Pfam" id="PF08010">
    <property type="entry name" value="Phage_30_3"/>
    <property type="match status" value="1"/>
</dbReference>
<evidence type="ECO:0000313" key="1">
    <source>
        <dbReference type="EMBL" id="AKA62061.1"/>
    </source>
</evidence>
<dbReference type="EMBL" id="KP890823">
    <property type="protein sequence ID" value="AKA62061.1"/>
    <property type="molecule type" value="Genomic_DNA"/>
</dbReference>
<dbReference type="GeneID" id="26622743"/>
<dbReference type="KEGG" id="vg:26622743"/>
<dbReference type="SUPFAM" id="SSF143990">
    <property type="entry name" value="YbiA-like"/>
    <property type="match status" value="1"/>
</dbReference>
<name>A0A0G2SSL8_9CAUD</name>
<dbReference type="OrthoDB" id="20109at10239"/>
<dbReference type="InterPro" id="IPR012596">
    <property type="entry name" value="Phage_T4_Y12G"/>
</dbReference>
<dbReference type="InterPro" id="IPR012816">
    <property type="entry name" value="NADAR"/>
</dbReference>
<dbReference type="Gene3D" id="1.10.357.40">
    <property type="entry name" value="YbiA-like"/>
    <property type="match status" value="1"/>
</dbReference>
<sequence length="151" mass="17426">MSSQVVDIHSRGSWPSNELSNFTYHPFIMDNQEFASIEGFLQGLKIQDPIEQKRVFKLHGLEAKLAGPKIKNNTMWYKGTPINRHSEAYKRLLIKAYIHMFNQNKTFRDALAYTGNKKLVHSIGSENIFETILTNKEFCGILIALRKRVVN</sequence>